<sequence length="90" mass="9647">MPGVLIDEHHPFGLENLGNNGCGGSIYDFVGYSCSPLTQHNHHHHQSAAAAQHTMRRLNTFSAGMKDSEALAASSLGLPQQQSAPSPHHH</sequence>
<accession>A0ABP0WQ66</accession>
<gene>
    <name evidence="2" type="ORF">CSSPJE1EN1_LOCUS13434</name>
</gene>
<evidence type="ECO:0000313" key="3">
    <source>
        <dbReference type="Proteomes" id="UP001497444"/>
    </source>
</evidence>
<protein>
    <submittedName>
        <fullName evidence="2">Uncharacterized protein</fullName>
    </submittedName>
</protein>
<reference evidence="2 3" key="1">
    <citation type="submission" date="2024-02" db="EMBL/GenBank/DDBJ databases">
        <authorList>
            <consortium name="ELIXIR-Norway"/>
            <consortium name="Elixir Norway"/>
        </authorList>
    </citation>
    <scope>NUCLEOTIDE SEQUENCE [LARGE SCALE GENOMIC DNA]</scope>
</reference>
<proteinExistence type="predicted"/>
<evidence type="ECO:0000256" key="1">
    <source>
        <dbReference type="SAM" id="MobiDB-lite"/>
    </source>
</evidence>
<evidence type="ECO:0000313" key="2">
    <source>
        <dbReference type="EMBL" id="CAK9267956.1"/>
    </source>
</evidence>
<dbReference type="EMBL" id="OZ020097">
    <property type="protein sequence ID" value="CAK9267956.1"/>
    <property type="molecule type" value="Genomic_DNA"/>
</dbReference>
<dbReference type="Proteomes" id="UP001497444">
    <property type="component" value="Chromosome 2"/>
</dbReference>
<organism evidence="2 3">
    <name type="scientific">Sphagnum jensenii</name>
    <dbReference type="NCBI Taxonomy" id="128206"/>
    <lineage>
        <taxon>Eukaryota</taxon>
        <taxon>Viridiplantae</taxon>
        <taxon>Streptophyta</taxon>
        <taxon>Embryophyta</taxon>
        <taxon>Bryophyta</taxon>
        <taxon>Sphagnophytina</taxon>
        <taxon>Sphagnopsida</taxon>
        <taxon>Sphagnales</taxon>
        <taxon>Sphagnaceae</taxon>
        <taxon>Sphagnum</taxon>
    </lineage>
</organism>
<feature type="region of interest" description="Disordered" evidence="1">
    <location>
        <begin position="71"/>
        <end position="90"/>
    </location>
</feature>
<keyword evidence="3" id="KW-1185">Reference proteome</keyword>
<name>A0ABP0WQ66_9BRYO</name>
<feature type="non-terminal residue" evidence="2">
    <location>
        <position position="90"/>
    </location>
</feature>
<feature type="compositionally biased region" description="Polar residues" evidence="1">
    <location>
        <begin position="77"/>
        <end position="90"/>
    </location>
</feature>